<protein>
    <submittedName>
        <fullName evidence="1">Uncharacterized protein</fullName>
    </submittedName>
</protein>
<proteinExistence type="predicted"/>
<accession>A5G7D9</accession>
<keyword evidence="2" id="KW-1185">Reference proteome</keyword>
<name>A5G7D9_GEOUR</name>
<dbReference type="RefSeq" id="WP_011940366.1">
    <property type="nucleotide sequence ID" value="NC_009483.1"/>
</dbReference>
<evidence type="ECO:0000313" key="1">
    <source>
        <dbReference type="EMBL" id="ABQ27707.1"/>
    </source>
</evidence>
<evidence type="ECO:0000313" key="2">
    <source>
        <dbReference type="Proteomes" id="UP000006695"/>
    </source>
</evidence>
<dbReference type="STRING" id="351605.Gura_3552"/>
<dbReference type="HOGENOM" id="CLU_205200_0_0_7"/>
<dbReference type="EMBL" id="CP000698">
    <property type="protein sequence ID" value="ABQ27707.1"/>
    <property type="molecule type" value="Genomic_DNA"/>
</dbReference>
<sequence>MAGNIKRLIDTIVTQRAHGDKILEGTVKIKLILKGIDPKNYTAQSDDDPVVMGKLQEMINEYKLNTE</sequence>
<dbReference type="Proteomes" id="UP000006695">
    <property type="component" value="Chromosome"/>
</dbReference>
<reference evidence="1 2" key="1">
    <citation type="submission" date="2007-05" db="EMBL/GenBank/DDBJ databases">
        <title>Complete sequence of Geobacter uraniireducens Rf4.</title>
        <authorList>
            <consortium name="US DOE Joint Genome Institute"/>
            <person name="Copeland A."/>
            <person name="Lucas S."/>
            <person name="Lapidus A."/>
            <person name="Barry K."/>
            <person name="Detter J.C."/>
            <person name="Glavina del Rio T."/>
            <person name="Hammon N."/>
            <person name="Israni S."/>
            <person name="Dalin E."/>
            <person name="Tice H."/>
            <person name="Pitluck S."/>
            <person name="Chertkov O."/>
            <person name="Brettin T."/>
            <person name="Bruce D."/>
            <person name="Han C."/>
            <person name="Schmutz J."/>
            <person name="Larimer F."/>
            <person name="Land M."/>
            <person name="Hauser L."/>
            <person name="Kyrpides N."/>
            <person name="Mikhailova N."/>
            <person name="Shelobolina E."/>
            <person name="Aklujkar M."/>
            <person name="Lovley D."/>
            <person name="Richardson P."/>
        </authorList>
    </citation>
    <scope>NUCLEOTIDE SEQUENCE [LARGE SCALE GENOMIC DNA]</scope>
    <source>
        <strain evidence="1 2">Rf4</strain>
    </source>
</reference>
<gene>
    <name evidence="1" type="ordered locus">Gura_3552</name>
</gene>
<dbReference type="KEGG" id="gur:Gura_3552"/>
<dbReference type="AlphaFoldDB" id="A5G7D9"/>
<organism evidence="1 2">
    <name type="scientific">Geotalea uraniireducens (strain Rf4)</name>
    <name type="common">Geobacter uraniireducens</name>
    <dbReference type="NCBI Taxonomy" id="351605"/>
    <lineage>
        <taxon>Bacteria</taxon>
        <taxon>Pseudomonadati</taxon>
        <taxon>Thermodesulfobacteriota</taxon>
        <taxon>Desulfuromonadia</taxon>
        <taxon>Geobacterales</taxon>
        <taxon>Geobacteraceae</taxon>
        <taxon>Geotalea</taxon>
    </lineage>
</organism>